<organism evidence="10 11">
    <name type="scientific">Fusarium oxysporum f. sp. cubense (strain race 1)</name>
    <name type="common">Panama disease fungus</name>
    <dbReference type="NCBI Taxonomy" id="1229664"/>
    <lineage>
        <taxon>Eukaryota</taxon>
        <taxon>Fungi</taxon>
        <taxon>Dikarya</taxon>
        <taxon>Ascomycota</taxon>
        <taxon>Pezizomycotina</taxon>
        <taxon>Sordariomycetes</taxon>
        <taxon>Hypocreomycetidae</taxon>
        <taxon>Hypocreales</taxon>
        <taxon>Nectriaceae</taxon>
        <taxon>Fusarium</taxon>
        <taxon>Fusarium oxysporum species complex</taxon>
    </lineage>
</organism>
<dbReference type="Gene3D" id="1.20.1250.20">
    <property type="entry name" value="MFS general substrate transporter like domains"/>
    <property type="match status" value="1"/>
</dbReference>
<protein>
    <submittedName>
        <fullName evidence="10">Quinate permease</fullName>
    </submittedName>
</protein>
<name>N4U2B8_FUSC1</name>
<evidence type="ECO:0000256" key="4">
    <source>
        <dbReference type="ARBA" id="ARBA00022692"/>
    </source>
</evidence>
<feature type="transmembrane region" description="Helical" evidence="8">
    <location>
        <begin position="328"/>
        <end position="348"/>
    </location>
</feature>
<feature type="transmembrane region" description="Helical" evidence="8">
    <location>
        <begin position="354"/>
        <end position="383"/>
    </location>
</feature>
<sequence>MLGMDITTYSSLVIAIGGLVYGVDTGIIATTIAHDSFKTYMYGSLDAKPQLTGAIVSTYYAGNCIGSLTSGAMMDKWGRKILVMLATLCAIIGTAIQTGSVNVGMMIAGRIIAGLATGSLLTIVPIYIAELAPPENRAYLVALKGLLTGIGYLVANWIGYAGSYAEGDVQWRVPLAMQIPPAALLLVLTMFLPDSPRWLVTKDRHEDAQRVITMLHAKKGEEFIQREMLEIREQLALEKAQRTSASWVELFTLRYAKRLLLACFILNMTKLSGGGVIQNYQSLFYAGLGFEGRTVLLISGCYGFMGVIGQVINMAFVSDKWPRKRTMWLGSIVLTTFLVLLTIMSRFYGDGNHVAGAAAGVAFIFLYSACYGIFFNSTVWVVVSEIFPQHLRGNGNAFAVFSMSVTNIWLSQITPYAFEAIAYNTAYNESTKLILAYANFGFIPNAYHNARQEKSINLAAILKSDNLKNLHEEIKIELEFVRKRMKNYYNLKQLKGLTFSEGDIVYLAIKNIKIDQLIHKLDYKFIRPCKVL</sequence>
<comment type="subcellular location">
    <subcellularLocation>
        <location evidence="1">Membrane</location>
        <topology evidence="1">Multi-pass membrane protein</topology>
    </subcellularLocation>
</comment>
<reference evidence="11" key="2">
    <citation type="journal article" date="2014" name="PLoS ONE">
        <title>Genome and Transcriptome Analysis of the Fungal Pathogen Fusarium oxysporum f. sp. cubense Causing Banana Vascular Wilt Disease.</title>
        <authorList>
            <person name="Guo L."/>
            <person name="Han L."/>
            <person name="Yang L."/>
            <person name="Zeng H."/>
            <person name="Fan D."/>
            <person name="Zhu Y."/>
            <person name="Feng Y."/>
            <person name="Wang G."/>
            <person name="Peng C."/>
            <person name="Jiang X."/>
            <person name="Zhou D."/>
            <person name="Ni P."/>
            <person name="Liang C."/>
            <person name="Liu L."/>
            <person name="Wang J."/>
            <person name="Mao C."/>
            <person name="Fang X."/>
            <person name="Peng M."/>
            <person name="Huang J."/>
        </authorList>
    </citation>
    <scope>NUCLEOTIDE SEQUENCE [LARGE SCALE GENOMIC DNA]</scope>
    <source>
        <strain evidence="11">race 1</strain>
    </source>
</reference>
<dbReference type="PROSITE" id="PS50850">
    <property type="entry name" value="MFS"/>
    <property type="match status" value="1"/>
</dbReference>
<evidence type="ECO:0000313" key="10">
    <source>
        <dbReference type="EMBL" id="ENH62936.1"/>
    </source>
</evidence>
<dbReference type="PRINTS" id="PR00171">
    <property type="entry name" value="SUGRTRNSPORT"/>
</dbReference>
<dbReference type="OMA" id="IFPQHLR"/>
<dbReference type="InterPro" id="IPR036259">
    <property type="entry name" value="MFS_trans_sf"/>
</dbReference>
<comment type="similarity">
    <text evidence="2 7">Belongs to the major facilitator superfamily. Sugar transporter (TC 2.A.1.1) family.</text>
</comment>
<feature type="transmembrane region" description="Helical" evidence="8">
    <location>
        <begin position="12"/>
        <end position="33"/>
    </location>
</feature>
<feature type="transmembrane region" description="Helical" evidence="8">
    <location>
        <begin position="141"/>
        <end position="159"/>
    </location>
</feature>
<dbReference type="SUPFAM" id="SSF103473">
    <property type="entry name" value="MFS general substrate transporter"/>
    <property type="match status" value="1"/>
</dbReference>
<accession>N4U2B8</accession>
<evidence type="ECO:0000256" key="3">
    <source>
        <dbReference type="ARBA" id="ARBA00022448"/>
    </source>
</evidence>
<dbReference type="Pfam" id="PF00083">
    <property type="entry name" value="Sugar_tr"/>
    <property type="match status" value="1"/>
</dbReference>
<dbReference type="PROSITE" id="PS00216">
    <property type="entry name" value="SUGAR_TRANSPORT_1"/>
    <property type="match status" value="1"/>
</dbReference>
<dbReference type="InterPro" id="IPR050360">
    <property type="entry name" value="MFS_Sugar_Transporters"/>
</dbReference>
<dbReference type="InterPro" id="IPR003663">
    <property type="entry name" value="Sugar/inositol_transpt"/>
</dbReference>
<dbReference type="HOGENOM" id="CLU_001265_30_12_1"/>
<feature type="domain" description="Major facilitator superfamily (MFS) profile" evidence="9">
    <location>
        <begin position="10"/>
        <end position="453"/>
    </location>
</feature>
<evidence type="ECO:0000256" key="7">
    <source>
        <dbReference type="RuleBase" id="RU003346"/>
    </source>
</evidence>
<dbReference type="GO" id="GO:0005351">
    <property type="term" value="F:carbohydrate:proton symporter activity"/>
    <property type="evidence" value="ECO:0007669"/>
    <property type="project" value="TreeGrafter"/>
</dbReference>
<evidence type="ECO:0000259" key="9">
    <source>
        <dbReference type="PROSITE" id="PS50850"/>
    </source>
</evidence>
<keyword evidence="6 8" id="KW-0472">Membrane</keyword>
<dbReference type="InterPro" id="IPR005829">
    <property type="entry name" value="Sugar_transporter_CS"/>
</dbReference>
<evidence type="ECO:0000256" key="8">
    <source>
        <dbReference type="SAM" id="Phobius"/>
    </source>
</evidence>
<dbReference type="EMBL" id="KB731258">
    <property type="protein sequence ID" value="ENH62936.1"/>
    <property type="molecule type" value="Genomic_DNA"/>
</dbReference>
<reference evidence="11" key="1">
    <citation type="submission" date="2012-09" db="EMBL/GenBank/DDBJ databases">
        <title>Genome sequencing and comparative transcriptomics of race 1 and race 4 of banana pathogen: Fusarium oxysporum f. sp. cubense.</title>
        <authorList>
            <person name="Fang X."/>
            <person name="Huang J."/>
        </authorList>
    </citation>
    <scope>NUCLEOTIDE SEQUENCE [LARGE SCALE GENOMIC DNA]</scope>
    <source>
        <strain evidence="11">race 1</strain>
    </source>
</reference>
<dbReference type="NCBIfam" id="TIGR00879">
    <property type="entry name" value="SP"/>
    <property type="match status" value="1"/>
</dbReference>
<evidence type="ECO:0000256" key="6">
    <source>
        <dbReference type="ARBA" id="ARBA00023136"/>
    </source>
</evidence>
<feature type="transmembrane region" description="Helical" evidence="8">
    <location>
        <begin position="297"/>
        <end position="316"/>
    </location>
</feature>
<gene>
    <name evidence="10" type="ORF">FOC1_g10006402</name>
</gene>
<feature type="transmembrane region" description="Helical" evidence="8">
    <location>
        <begin position="107"/>
        <end position="129"/>
    </location>
</feature>
<dbReference type="PROSITE" id="PS00217">
    <property type="entry name" value="SUGAR_TRANSPORT_2"/>
    <property type="match status" value="1"/>
</dbReference>
<proteinExistence type="inferred from homology"/>
<feature type="transmembrane region" description="Helical" evidence="8">
    <location>
        <begin position="81"/>
        <end position="101"/>
    </location>
</feature>
<keyword evidence="5 8" id="KW-1133">Transmembrane helix</keyword>
<dbReference type="OrthoDB" id="6612291at2759"/>
<dbReference type="PANTHER" id="PTHR48022">
    <property type="entry name" value="PLASTIDIC GLUCOSE TRANSPORTER 4"/>
    <property type="match status" value="1"/>
</dbReference>
<dbReference type="InterPro" id="IPR005828">
    <property type="entry name" value="MFS_sugar_transport-like"/>
</dbReference>
<dbReference type="PANTHER" id="PTHR48022:SF11">
    <property type="entry name" value="MONOSACCHARIDE TRANSPORTER (HXT8), PUTATIVE (AFU_ORTHOLOGUE AFUA_2G08120)-RELATED"/>
    <property type="match status" value="1"/>
</dbReference>
<dbReference type="AlphaFoldDB" id="N4U2B8"/>
<keyword evidence="3 7" id="KW-0813">Transport</keyword>
<evidence type="ECO:0000256" key="5">
    <source>
        <dbReference type="ARBA" id="ARBA00022989"/>
    </source>
</evidence>
<dbReference type="VEuPathDB" id="FungiDB:FOC1_g10006402"/>
<feature type="transmembrane region" description="Helical" evidence="8">
    <location>
        <begin position="53"/>
        <end position="74"/>
    </location>
</feature>
<dbReference type="GO" id="GO:0016020">
    <property type="term" value="C:membrane"/>
    <property type="evidence" value="ECO:0007669"/>
    <property type="project" value="UniProtKB-SubCell"/>
</dbReference>
<dbReference type="InterPro" id="IPR020846">
    <property type="entry name" value="MFS_dom"/>
</dbReference>
<evidence type="ECO:0000256" key="2">
    <source>
        <dbReference type="ARBA" id="ARBA00010992"/>
    </source>
</evidence>
<feature type="transmembrane region" description="Helical" evidence="8">
    <location>
        <begin position="171"/>
        <end position="192"/>
    </location>
</feature>
<dbReference type="Proteomes" id="UP000016928">
    <property type="component" value="Unassembled WGS sequence"/>
</dbReference>
<evidence type="ECO:0000256" key="1">
    <source>
        <dbReference type="ARBA" id="ARBA00004141"/>
    </source>
</evidence>
<keyword evidence="4 8" id="KW-0812">Transmembrane</keyword>
<evidence type="ECO:0000313" key="11">
    <source>
        <dbReference type="Proteomes" id="UP000016928"/>
    </source>
</evidence>